<proteinExistence type="predicted"/>
<feature type="non-terminal residue" evidence="1">
    <location>
        <position position="50"/>
    </location>
</feature>
<feature type="non-terminal residue" evidence="1">
    <location>
        <position position="1"/>
    </location>
</feature>
<dbReference type="EMBL" id="GG683755">
    <property type="protein sequence ID" value="EER01767.1"/>
    <property type="molecule type" value="Genomic_DNA"/>
</dbReference>
<gene>
    <name evidence="1" type="ORF">Pmar_PMAR017996</name>
</gene>
<dbReference type="InParanoid" id="C5LNC7"/>
<sequence length="50" mass="5633">YIDRKSDSPGEAMCLDDNLLMTVHDYRDAIYGGLLAHKRVVQRLQLAAAE</sequence>
<name>C5LNC7_PERM5</name>
<protein>
    <submittedName>
        <fullName evidence="1">Uncharacterized protein</fullName>
    </submittedName>
</protein>
<dbReference type="RefSeq" id="XP_002769049.1">
    <property type="nucleotide sequence ID" value="XM_002769003.1"/>
</dbReference>
<keyword evidence="2" id="KW-1185">Reference proteome</keyword>
<evidence type="ECO:0000313" key="2">
    <source>
        <dbReference type="Proteomes" id="UP000007800"/>
    </source>
</evidence>
<dbReference type="GeneID" id="9040348"/>
<dbReference type="OrthoDB" id="192887at2759"/>
<dbReference type="AlphaFoldDB" id="C5LNC7"/>
<dbReference type="Proteomes" id="UP000007800">
    <property type="component" value="Unassembled WGS sequence"/>
</dbReference>
<organism evidence="2">
    <name type="scientific">Perkinsus marinus (strain ATCC 50983 / TXsc)</name>
    <dbReference type="NCBI Taxonomy" id="423536"/>
    <lineage>
        <taxon>Eukaryota</taxon>
        <taxon>Sar</taxon>
        <taxon>Alveolata</taxon>
        <taxon>Perkinsozoa</taxon>
        <taxon>Perkinsea</taxon>
        <taxon>Perkinsida</taxon>
        <taxon>Perkinsidae</taxon>
        <taxon>Perkinsus</taxon>
    </lineage>
</organism>
<reference evidence="1 2" key="1">
    <citation type="submission" date="2008-07" db="EMBL/GenBank/DDBJ databases">
        <authorList>
            <person name="El-Sayed N."/>
            <person name="Caler E."/>
            <person name="Inman J."/>
            <person name="Amedeo P."/>
            <person name="Hass B."/>
            <person name="Wortman J."/>
        </authorList>
    </citation>
    <scope>NUCLEOTIDE SEQUENCE [LARGE SCALE GENOMIC DNA]</scope>
    <source>
        <strain evidence="2">ATCC 50983 / TXsc</strain>
    </source>
</reference>
<accession>C5LNC7</accession>
<evidence type="ECO:0000313" key="1">
    <source>
        <dbReference type="EMBL" id="EER01767.1"/>
    </source>
</evidence>